<dbReference type="InterPro" id="IPR029036">
    <property type="entry name" value="P5CR_dimer"/>
</dbReference>
<dbReference type="UniPathway" id="UPA00098">
    <property type="reaction ID" value="UER00361"/>
</dbReference>
<comment type="similarity">
    <text evidence="2 9 12">Belongs to the pyrroline-5-carboxylate reductase family.</text>
</comment>
<evidence type="ECO:0000256" key="1">
    <source>
        <dbReference type="ARBA" id="ARBA00004496"/>
    </source>
</evidence>
<dbReference type="Pfam" id="PF14748">
    <property type="entry name" value="P5CR_dimer"/>
    <property type="match status" value="1"/>
</dbReference>
<keyword evidence="7 9" id="KW-0560">Oxidoreductase</keyword>
<dbReference type="HAMAP" id="MF_01925">
    <property type="entry name" value="P5C_reductase"/>
    <property type="match status" value="1"/>
</dbReference>
<dbReference type="PROSITE" id="PS00521">
    <property type="entry name" value="P5CR"/>
    <property type="match status" value="1"/>
</dbReference>
<evidence type="ECO:0000256" key="2">
    <source>
        <dbReference type="ARBA" id="ARBA00005525"/>
    </source>
</evidence>
<dbReference type="AlphaFoldDB" id="A0A430B0W8"/>
<dbReference type="SUPFAM" id="SSF48179">
    <property type="entry name" value="6-phosphogluconate dehydrogenase C-terminal domain-like"/>
    <property type="match status" value="1"/>
</dbReference>
<evidence type="ECO:0000256" key="11">
    <source>
        <dbReference type="PIRSR" id="PIRSR000193-1"/>
    </source>
</evidence>
<comment type="pathway">
    <text evidence="9 12">Amino-acid biosynthesis; L-proline biosynthesis; L-proline from L-glutamate 5-semialdehyde: step 1/1.</text>
</comment>
<dbReference type="FunFam" id="1.10.3730.10:FF:000001">
    <property type="entry name" value="Pyrroline-5-carboxylate reductase"/>
    <property type="match status" value="1"/>
</dbReference>
<feature type="domain" description="Pyrroline-5-carboxylate reductase catalytic N-terminal" evidence="13">
    <location>
        <begin position="4"/>
        <end position="99"/>
    </location>
</feature>
<accession>A0A430B0W8</accession>
<dbReference type="InterPro" id="IPR000304">
    <property type="entry name" value="Pyrroline-COOH_reductase"/>
</dbReference>
<reference evidence="15 16" key="1">
    <citation type="submission" date="2017-05" db="EMBL/GenBank/DDBJ databases">
        <title>Vagococcus spp. assemblies.</title>
        <authorList>
            <person name="Gulvik C.A."/>
        </authorList>
    </citation>
    <scope>NUCLEOTIDE SEQUENCE [LARGE SCALE GENOMIC DNA]</scope>
    <source>
        <strain evidence="15 16">LMG 24798</strain>
    </source>
</reference>
<evidence type="ECO:0000256" key="7">
    <source>
        <dbReference type="ARBA" id="ARBA00023002"/>
    </source>
</evidence>
<dbReference type="EC" id="1.5.1.2" evidence="9 10"/>
<dbReference type="GO" id="GO:0055129">
    <property type="term" value="P:L-proline biosynthetic process"/>
    <property type="evidence" value="ECO:0007669"/>
    <property type="project" value="UniProtKB-UniRule"/>
</dbReference>
<organism evidence="15 16">
    <name type="scientific">Vagococcus acidifermentans</name>
    <dbReference type="NCBI Taxonomy" id="564710"/>
    <lineage>
        <taxon>Bacteria</taxon>
        <taxon>Bacillati</taxon>
        <taxon>Bacillota</taxon>
        <taxon>Bacilli</taxon>
        <taxon>Lactobacillales</taxon>
        <taxon>Enterococcaceae</taxon>
        <taxon>Vagococcus</taxon>
    </lineage>
</organism>
<dbReference type="Gene3D" id="3.40.50.720">
    <property type="entry name" value="NAD(P)-binding Rossmann-like Domain"/>
    <property type="match status" value="1"/>
</dbReference>
<dbReference type="InterPro" id="IPR008927">
    <property type="entry name" value="6-PGluconate_DH-like_C_sf"/>
</dbReference>
<protein>
    <recommendedName>
        <fullName evidence="9 10">Pyrroline-5-carboxylate reductase</fullName>
        <shortName evidence="9">P5C reductase</shortName>
        <shortName evidence="9">P5CR</shortName>
        <ecNumber evidence="9 10">1.5.1.2</ecNumber>
    </recommendedName>
    <alternativeName>
        <fullName evidence="9">PCA reductase</fullName>
    </alternativeName>
</protein>
<dbReference type="Gene3D" id="1.10.3730.10">
    <property type="entry name" value="ProC C-terminal domain-like"/>
    <property type="match status" value="1"/>
</dbReference>
<dbReference type="InterPro" id="IPR028939">
    <property type="entry name" value="P5C_Rdtase_cat_N"/>
</dbReference>
<evidence type="ECO:0000256" key="3">
    <source>
        <dbReference type="ARBA" id="ARBA00022490"/>
    </source>
</evidence>
<evidence type="ECO:0000256" key="9">
    <source>
        <dbReference type="HAMAP-Rule" id="MF_01925"/>
    </source>
</evidence>
<dbReference type="FunFam" id="3.40.50.720:FF:000190">
    <property type="entry name" value="Pyrroline-5-carboxylate reductase"/>
    <property type="match status" value="1"/>
</dbReference>
<dbReference type="Proteomes" id="UP000286773">
    <property type="component" value="Unassembled WGS sequence"/>
</dbReference>
<dbReference type="GO" id="GO:0004735">
    <property type="term" value="F:pyrroline-5-carboxylate reductase activity"/>
    <property type="evidence" value="ECO:0007669"/>
    <property type="project" value="UniProtKB-UniRule"/>
</dbReference>
<keyword evidence="5 9" id="KW-0641">Proline biosynthesis</keyword>
<dbReference type="InterPro" id="IPR036291">
    <property type="entry name" value="NAD(P)-bd_dom_sf"/>
</dbReference>
<evidence type="ECO:0000256" key="6">
    <source>
        <dbReference type="ARBA" id="ARBA00022857"/>
    </source>
</evidence>
<dbReference type="PIRSF" id="PIRSF000193">
    <property type="entry name" value="Pyrrol-5-carb_rd"/>
    <property type="match status" value="1"/>
</dbReference>
<comment type="function">
    <text evidence="8 9">Catalyzes the reduction of 1-pyrroline-5-carboxylate (PCA) to L-proline.</text>
</comment>
<dbReference type="GO" id="GO:0005737">
    <property type="term" value="C:cytoplasm"/>
    <property type="evidence" value="ECO:0007669"/>
    <property type="project" value="UniProtKB-SubCell"/>
</dbReference>
<keyword evidence="16" id="KW-1185">Reference proteome</keyword>
<gene>
    <name evidence="9" type="primary">proC</name>
    <name evidence="15" type="ORF">CBF27_03430</name>
</gene>
<proteinExistence type="inferred from homology"/>
<feature type="binding site" evidence="11">
    <location>
        <begin position="8"/>
        <end position="13"/>
    </location>
    <ligand>
        <name>NADP(+)</name>
        <dbReference type="ChEBI" id="CHEBI:58349"/>
    </ligand>
</feature>
<sequence length="266" mass="27885">MKKTIGFLGGGNMGKAIITGLISSGLYEAPNIFVFDVNPAALTQLHDELGITPVSSTEELAKQSAVLVISVKPNILPAVLGEIAGRITKEQLVVSIAAGITLTQLTDILTPEHKVVRVMPNTPALVGEGMSAISVNKQLTADERQQVLAIFQSFGKAELVDEKLMDAVVGVSGSSPAYVYLFIEALADGAVAEGMPRPMAYQFAAQTVLGSAKMVLETGKHPGELKDQVCSPGGTTILAVNSLEQNGFRAAAAEAVRVAAEKNRNM</sequence>
<keyword evidence="4 9" id="KW-0028">Amino-acid biosynthesis</keyword>
<evidence type="ECO:0000256" key="5">
    <source>
        <dbReference type="ARBA" id="ARBA00022650"/>
    </source>
</evidence>
<comment type="subcellular location">
    <subcellularLocation>
        <location evidence="1 9">Cytoplasm</location>
    </subcellularLocation>
</comment>
<dbReference type="EMBL" id="NGKC01000002">
    <property type="protein sequence ID" value="RSU13965.1"/>
    <property type="molecule type" value="Genomic_DNA"/>
</dbReference>
<dbReference type="PANTHER" id="PTHR11645">
    <property type="entry name" value="PYRROLINE-5-CARBOXYLATE REDUCTASE"/>
    <property type="match status" value="1"/>
</dbReference>
<evidence type="ECO:0000313" key="16">
    <source>
        <dbReference type="Proteomes" id="UP000286773"/>
    </source>
</evidence>
<dbReference type="SUPFAM" id="SSF51735">
    <property type="entry name" value="NAD(P)-binding Rossmann-fold domains"/>
    <property type="match status" value="1"/>
</dbReference>
<dbReference type="NCBIfam" id="TIGR00112">
    <property type="entry name" value="proC"/>
    <property type="match status" value="1"/>
</dbReference>
<dbReference type="RefSeq" id="WP_126812446.1">
    <property type="nucleotide sequence ID" value="NZ_NGKC01000002.1"/>
</dbReference>
<comment type="caution">
    <text evidence="15">The sequence shown here is derived from an EMBL/GenBank/DDBJ whole genome shotgun (WGS) entry which is preliminary data.</text>
</comment>
<evidence type="ECO:0000256" key="4">
    <source>
        <dbReference type="ARBA" id="ARBA00022605"/>
    </source>
</evidence>
<feature type="domain" description="Pyrroline-5-carboxylate reductase dimerisation" evidence="14">
    <location>
        <begin position="162"/>
        <end position="266"/>
    </location>
</feature>
<evidence type="ECO:0000256" key="10">
    <source>
        <dbReference type="NCBIfam" id="TIGR00112"/>
    </source>
</evidence>
<evidence type="ECO:0000259" key="14">
    <source>
        <dbReference type="Pfam" id="PF14748"/>
    </source>
</evidence>
<comment type="catalytic activity">
    <reaction evidence="9 12">
        <text>L-proline + NADP(+) = (S)-1-pyrroline-5-carboxylate + NADPH + 2 H(+)</text>
        <dbReference type="Rhea" id="RHEA:14109"/>
        <dbReference type="ChEBI" id="CHEBI:15378"/>
        <dbReference type="ChEBI" id="CHEBI:17388"/>
        <dbReference type="ChEBI" id="CHEBI:57783"/>
        <dbReference type="ChEBI" id="CHEBI:58349"/>
        <dbReference type="ChEBI" id="CHEBI:60039"/>
        <dbReference type="EC" id="1.5.1.2"/>
    </reaction>
</comment>
<dbReference type="OrthoDB" id="9805754at2"/>
<dbReference type="InterPro" id="IPR053790">
    <property type="entry name" value="P5CR-like_CS"/>
</dbReference>
<dbReference type="Pfam" id="PF03807">
    <property type="entry name" value="F420_oxidored"/>
    <property type="match status" value="1"/>
</dbReference>
<keyword evidence="3 9" id="KW-0963">Cytoplasm</keyword>
<name>A0A430B0W8_9ENTE</name>
<evidence type="ECO:0000256" key="12">
    <source>
        <dbReference type="RuleBase" id="RU003903"/>
    </source>
</evidence>
<keyword evidence="6 9" id="KW-0521">NADP</keyword>
<dbReference type="PANTHER" id="PTHR11645:SF0">
    <property type="entry name" value="PYRROLINE-5-CARBOXYLATE REDUCTASE 3"/>
    <property type="match status" value="1"/>
</dbReference>
<comment type="catalytic activity">
    <reaction evidence="9">
        <text>L-proline + NAD(+) = (S)-1-pyrroline-5-carboxylate + NADH + 2 H(+)</text>
        <dbReference type="Rhea" id="RHEA:14105"/>
        <dbReference type="ChEBI" id="CHEBI:15378"/>
        <dbReference type="ChEBI" id="CHEBI:17388"/>
        <dbReference type="ChEBI" id="CHEBI:57540"/>
        <dbReference type="ChEBI" id="CHEBI:57945"/>
        <dbReference type="ChEBI" id="CHEBI:60039"/>
        <dbReference type="EC" id="1.5.1.2"/>
    </reaction>
</comment>
<evidence type="ECO:0000259" key="13">
    <source>
        <dbReference type="Pfam" id="PF03807"/>
    </source>
</evidence>
<evidence type="ECO:0000313" key="15">
    <source>
        <dbReference type="EMBL" id="RSU13965.1"/>
    </source>
</evidence>
<evidence type="ECO:0000256" key="8">
    <source>
        <dbReference type="ARBA" id="ARBA00058118"/>
    </source>
</evidence>